<dbReference type="EMBL" id="JACHLI010000001">
    <property type="protein sequence ID" value="MBB4861234.1"/>
    <property type="molecule type" value="Genomic_DNA"/>
</dbReference>
<sequence length="557" mass="62961">MLPELEIPSYDYLKSSSLAGDLRREYHSLWLALKNDEGYVNATFPKRKQWREFGDRSRSEHERRSMIEHKLQTFAKQRNVEGIQLAAEAHVSLSILERYSEYLDAPGLWEQDPYDIFRGKLFPNVLEPFNGLFSREGNVTADYETKREETIDALLMLDSRKYLRDPRYVAKWAREIEKEHWLVSNEQNAFAVIGYLLDLGMQNPVCLDQFHKQGAKVEKRAQAFLNKLEKNIKSEQDPHKALSQSMFLQVCVMLALERNQPVDLHHLLAFISSPKINAERAQRALEGYEHKDAISSQLYNLTVMVDSPLEIAMGAGTKPTALAFLGMMKDDRLLTSEAADALIAPLLPYFKRLLDDPAHVAAFLKSKYQVNCPSVVQAILARGHAFTKDPICLVNICRRNEFADSLVEQLTAGLVKDDKAAFLTGLNEQAADIMVRELSISENCGVCLADLAPHSRKAAYLNDPERLLKLAMVGEFNQGSKTVGFKSGEKADWLINWVRIWVAQDKEGFLAGLDDEAGDLLARSKLDMKLVGLTVHDLRATNSNVAYTQSMADVLQI</sequence>
<gene>
    <name evidence="1" type="ORF">HNP46_000045</name>
</gene>
<dbReference type="RefSeq" id="WP_184585510.1">
    <property type="nucleotide sequence ID" value="NZ_JACHLI010000001.1"/>
</dbReference>
<accession>A0A7W7KFB6</accession>
<evidence type="ECO:0000313" key="1">
    <source>
        <dbReference type="EMBL" id="MBB4861234.1"/>
    </source>
</evidence>
<organism evidence="1 2">
    <name type="scientific">Pseudomonas nitroreducens</name>
    <dbReference type="NCBI Taxonomy" id="46680"/>
    <lineage>
        <taxon>Bacteria</taxon>
        <taxon>Pseudomonadati</taxon>
        <taxon>Pseudomonadota</taxon>
        <taxon>Gammaproteobacteria</taxon>
        <taxon>Pseudomonadales</taxon>
        <taxon>Pseudomonadaceae</taxon>
        <taxon>Pseudomonas</taxon>
    </lineage>
</organism>
<name>A0A7W7KFB6_PSENT</name>
<comment type="caution">
    <text evidence="1">The sequence shown here is derived from an EMBL/GenBank/DDBJ whole genome shotgun (WGS) entry which is preliminary data.</text>
</comment>
<proteinExistence type="predicted"/>
<protein>
    <submittedName>
        <fullName evidence="1">Uncharacterized protein</fullName>
    </submittedName>
</protein>
<evidence type="ECO:0000313" key="2">
    <source>
        <dbReference type="Proteomes" id="UP000566995"/>
    </source>
</evidence>
<reference evidence="1 2" key="1">
    <citation type="submission" date="2020-08" db="EMBL/GenBank/DDBJ databases">
        <title>Functional genomics of gut bacteria from endangered species of beetles.</title>
        <authorList>
            <person name="Carlos-Shanley C."/>
        </authorList>
    </citation>
    <scope>NUCLEOTIDE SEQUENCE [LARGE SCALE GENOMIC DNA]</scope>
    <source>
        <strain evidence="1 2">S00179</strain>
    </source>
</reference>
<dbReference type="Proteomes" id="UP000566995">
    <property type="component" value="Unassembled WGS sequence"/>
</dbReference>
<dbReference type="AlphaFoldDB" id="A0A7W7KFB6"/>